<dbReference type="InterPro" id="IPR000073">
    <property type="entry name" value="AB_hydrolase_1"/>
</dbReference>
<dbReference type="Pfam" id="PF00561">
    <property type="entry name" value="Abhydrolase_1"/>
    <property type="match status" value="1"/>
</dbReference>
<comment type="similarity">
    <text evidence="1">Belongs to the peptidase S33 family.</text>
</comment>
<keyword evidence="2" id="KW-0378">Hydrolase</keyword>
<dbReference type="GO" id="GO:0006508">
    <property type="term" value="P:proteolysis"/>
    <property type="evidence" value="ECO:0007669"/>
    <property type="project" value="InterPro"/>
</dbReference>
<dbReference type="Proteomes" id="UP000076761">
    <property type="component" value="Unassembled WGS sequence"/>
</dbReference>
<dbReference type="InterPro" id="IPR002410">
    <property type="entry name" value="Peptidase_S33"/>
</dbReference>
<dbReference type="PANTHER" id="PTHR43194:SF2">
    <property type="entry name" value="PEROXISOMAL MEMBRANE PROTEIN LPX1"/>
    <property type="match status" value="1"/>
</dbReference>
<dbReference type="PRINTS" id="PR00793">
    <property type="entry name" value="PROAMNOPTASE"/>
</dbReference>
<dbReference type="Gene3D" id="3.40.50.1820">
    <property type="entry name" value="alpha/beta hydrolase"/>
    <property type="match status" value="1"/>
</dbReference>
<dbReference type="OrthoDB" id="190201at2759"/>
<dbReference type="AlphaFoldDB" id="A0A165QE92"/>
<dbReference type="PANTHER" id="PTHR43194">
    <property type="entry name" value="HYDROLASE ALPHA/BETA FOLD FAMILY"/>
    <property type="match status" value="1"/>
</dbReference>
<feature type="domain" description="AB hydrolase-1" evidence="3">
    <location>
        <begin position="30"/>
        <end position="283"/>
    </location>
</feature>
<keyword evidence="5" id="KW-1185">Reference proteome</keyword>
<organism evidence="4 5">
    <name type="scientific">Neolentinus lepideus HHB14362 ss-1</name>
    <dbReference type="NCBI Taxonomy" id="1314782"/>
    <lineage>
        <taxon>Eukaryota</taxon>
        <taxon>Fungi</taxon>
        <taxon>Dikarya</taxon>
        <taxon>Basidiomycota</taxon>
        <taxon>Agaricomycotina</taxon>
        <taxon>Agaricomycetes</taxon>
        <taxon>Gloeophyllales</taxon>
        <taxon>Gloeophyllaceae</taxon>
        <taxon>Neolentinus</taxon>
    </lineage>
</organism>
<reference evidence="4 5" key="1">
    <citation type="journal article" date="2016" name="Mol. Biol. Evol.">
        <title>Comparative Genomics of Early-Diverging Mushroom-Forming Fungi Provides Insights into the Origins of Lignocellulose Decay Capabilities.</title>
        <authorList>
            <person name="Nagy L.G."/>
            <person name="Riley R."/>
            <person name="Tritt A."/>
            <person name="Adam C."/>
            <person name="Daum C."/>
            <person name="Floudas D."/>
            <person name="Sun H."/>
            <person name="Yadav J.S."/>
            <person name="Pangilinan J."/>
            <person name="Larsson K.H."/>
            <person name="Matsuura K."/>
            <person name="Barry K."/>
            <person name="Labutti K."/>
            <person name="Kuo R."/>
            <person name="Ohm R.A."/>
            <person name="Bhattacharya S.S."/>
            <person name="Shirouzu T."/>
            <person name="Yoshinaga Y."/>
            <person name="Martin F.M."/>
            <person name="Grigoriev I.V."/>
            <person name="Hibbett D.S."/>
        </authorList>
    </citation>
    <scope>NUCLEOTIDE SEQUENCE [LARGE SCALE GENOMIC DNA]</scope>
    <source>
        <strain evidence="4 5">HHB14362 ss-1</strain>
    </source>
</reference>
<dbReference type="STRING" id="1314782.A0A165QE92"/>
<evidence type="ECO:0000256" key="1">
    <source>
        <dbReference type="ARBA" id="ARBA00010088"/>
    </source>
</evidence>
<dbReference type="NCBIfam" id="TIGR01250">
    <property type="entry name" value="pro_imino_pep_2"/>
    <property type="match status" value="1"/>
</dbReference>
<protein>
    <submittedName>
        <fullName evidence="4">Proline-specific peptidase</fullName>
    </submittedName>
</protein>
<evidence type="ECO:0000313" key="4">
    <source>
        <dbReference type="EMBL" id="KZT22310.1"/>
    </source>
</evidence>
<evidence type="ECO:0000313" key="5">
    <source>
        <dbReference type="Proteomes" id="UP000076761"/>
    </source>
</evidence>
<evidence type="ECO:0000259" key="3">
    <source>
        <dbReference type="Pfam" id="PF00561"/>
    </source>
</evidence>
<dbReference type="InterPro" id="IPR050228">
    <property type="entry name" value="Carboxylesterase_BioH"/>
</dbReference>
<dbReference type="EMBL" id="KV425597">
    <property type="protein sequence ID" value="KZT22310.1"/>
    <property type="molecule type" value="Genomic_DNA"/>
</dbReference>
<accession>A0A165QE92</accession>
<dbReference type="SUPFAM" id="SSF53474">
    <property type="entry name" value="alpha/beta-Hydrolases"/>
    <property type="match status" value="1"/>
</dbReference>
<proteinExistence type="inferred from homology"/>
<dbReference type="InParanoid" id="A0A165QE92"/>
<dbReference type="InterPro" id="IPR029058">
    <property type="entry name" value="AB_hydrolase_fold"/>
</dbReference>
<dbReference type="InterPro" id="IPR005945">
    <property type="entry name" value="Pro_imino_pep"/>
</dbReference>
<gene>
    <name evidence="4" type="ORF">NEOLEDRAFT_1071847</name>
</gene>
<evidence type="ECO:0000256" key="2">
    <source>
        <dbReference type="ARBA" id="ARBA00022801"/>
    </source>
</evidence>
<name>A0A165QE92_9AGAM</name>
<dbReference type="GO" id="GO:0008233">
    <property type="term" value="F:peptidase activity"/>
    <property type="evidence" value="ECO:0007669"/>
    <property type="project" value="InterPro"/>
</dbReference>
<dbReference type="PIRSF" id="PIRSF005539">
    <property type="entry name" value="Pept_S33_TRI_F1"/>
    <property type="match status" value="1"/>
</dbReference>
<sequence>MADTIDFRVGDETFQTWYQLTGDLNSSARPVVVLHGGPGMSHHYLAPHTDLQSNHGIPVVFYDQIGIGRSTHLRDRGADFWTCDLFMDELQNLLDHLGIANNYDLLGHSWGGMLAAMFAATRKPTGLKHMVLVGTPASMELWIQETNRLLEEMPKEFIDMIRKHEAEGTTGDKEYEEGMFSFYRKHVCNVDPWPQELMASVTAMNEDHTVYHVMNGPSEFCITGTIKTWSIIDQLDGLAYTTLLINGVEDEATDTVVKPFFERMPRVKWIQFAQSTHQPFWEERKRYMDIVGSFLTSAQ</sequence>